<dbReference type="InterPro" id="IPR036259">
    <property type="entry name" value="MFS_trans_sf"/>
</dbReference>
<feature type="transmembrane region" description="Helical" evidence="7">
    <location>
        <begin position="324"/>
        <end position="349"/>
    </location>
</feature>
<keyword evidence="2" id="KW-0813">Transport</keyword>
<evidence type="ECO:0000313" key="10">
    <source>
        <dbReference type="Proteomes" id="UP000308744"/>
    </source>
</evidence>
<dbReference type="InterPro" id="IPR020846">
    <property type="entry name" value="MFS_dom"/>
</dbReference>
<feature type="transmembrane region" description="Helical" evidence="7">
    <location>
        <begin position="180"/>
        <end position="199"/>
    </location>
</feature>
<feature type="transmembrane region" description="Helical" evidence="7">
    <location>
        <begin position="54"/>
        <end position="75"/>
    </location>
</feature>
<evidence type="ECO:0000256" key="4">
    <source>
        <dbReference type="ARBA" id="ARBA00022692"/>
    </source>
</evidence>
<feature type="transmembrane region" description="Helical" evidence="7">
    <location>
        <begin position="152"/>
        <end position="174"/>
    </location>
</feature>
<dbReference type="CDD" id="cd06173">
    <property type="entry name" value="MFS_MefA_like"/>
    <property type="match status" value="1"/>
</dbReference>
<evidence type="ECO:0000313" key="9">
    <source>
        <dbReference type="EMBL" id="TKI71931.1"/>
    </source>
</evidence>
<protein>
    <submittedName>
        <fullName evidence="9">MFS transporter</fullName>
    </submittedName>
</protein>
<dbReference type="Pfam" id="PF07690">
    <property type="entry name" value="MFS_1"/>
    <property type="match status" value="1"/>
</dbReference>
<dbReference type="GO" id="GO:0005886">
    <property type="term" value="C:plasma membrane"/>
    <property type="evidence" value="ECO:0007669"/>
    <property type="project" value="UniProtKB-SubCell"/>
</dbReference>
<organism evidence="9 10">
    <name type="scientific">Lysinibacillus mangiferihumi</name>
    <dbReference type="NCBI Taxonomy" id="1130819"/>
    <lineage>
        <taxon>Bacteria</taxon>
        <taxon>Bacillati</taxon>
        <taxon>Bacillota</taxon>
        <taxon>Bacilli</taxon>
        <taxon>Bacillales</taxon>
        <taxon>Bacillaceae</taxon>
        <taxon>Lysinibacillus</taxon>
    </lineage>
</organism>
<feature type="transmembrane region" description="Helical" evidence="7">
    <location>
        <begin position="361"/>
        <end position="384"/>
    </location>
</feature>
<keyword evidence="5 7" id="KW-1133">Transmembrane helix</keyword>
<gene>
    <name evidence="9" type="ORF">FC756_03835</name>
</gene>
<feature type="transmembrane region" description="Helical" evidence="7">
    <location>
        <begin position="21"/>
        <end position="42"/>
    </location>
</feature>
<keyword evidence="4 7" id="KW-0812">Transmembrane</keyword>
<dbReference type="RefSeq" id="WP_107894777.1">
    <property type="nucleotide sequence ID" value="NZ_PYWM01000005.1"/>
</dbReference>
<feature type="transmembrane region" description="Helical" evidence="7">
    <location>
        <begin position="300"/>
        <end position="318"/>
    </location>
</feature>
<dbReference type="EMBL" id="SZPU01000012">
    <property type="protein sequence ID" value="TKI71931.1"/>
    <property type="molecule type" value="Genomic_DNA"/>
</dbReference>
<name>A0A4U2ZF52_9BACI</name>
<dbReference type="AlphaFoldDB" id="A0A4U2ZF52"/>
<comment type="caution">
    <text evidence="9">The sequence shown here is derived from an EMBL/GenBank/DDBJ whole genome shotgun (WGS) entry which is preliminary data.</text>
</comment>
<evidence type="ECO:0000256" key="2">
    <source>
        <dbReference type="ARBA" id="ARBA00022448"/>
    </source>
</evidence>
<dbReference type="InterPro" id="IPR011701">
    <property type="entry name" value="MFS"/>
</dbReference>
<dbReference type="Proteomes" id="UP000308744">
    <property type="component" value="Unassembled WGS sequence"/>
</dbReference>
<evidence type="ECO:0000256" key="1">
    <source>
        <dbReference type="ARBA" id="ARBA00004651"/>
    </source>
</evidence>
<sequence length="434" mass="48007">MVRVLFEKVKMSKSFFSMNRSFILFGVAALFLYLTNQFYMLGQINKLLEITNSTVLLASVLMVMVIPRLVILPLAGILTDKYNEKTLMLFGFIGLTILLGAMGIIEQMDLLSLKVLMIFAGVFGGISAVILPSTFSIIPKVVNQNNLPKANAAIQLINQLTIFIGPAIAGILLGIIKLKYYYIVLSFMMFLSVILIYFCKFTKLDNGSENFEQLEKQAQRNKGIKGYKVIFSTPMLLLLLLFTAVLNLGVAGPQQIGLPILIDKELKLGTKELGYLLSVLGLGSIVGSALIGFFSKRVNLLFSLSVLGIFFSFLWTFIVRPEHFIIICVLLALSGVAIGSINVLFITLLQLHSPQEILGKVMSIQLMGSVGLQPLSFLITGIVIDNYSLQTTFLLGGCSIFIISIILFLMFMKGKKRNKKEKEGKSLTNFSEQC</sequence>
<dbReference type="Gene3D" id="1.20.1250.20">
    <property type="entry name" value="MFS general substrate transporter like domains"/>
    <property type="match status" value="1"/>
</dbReference>
<keyword evidence="10" id="KW-1185">Reference proteome</keyword>
<feature type="transmembrane region" description="Helical" evidence="7">
    <location>
        <begin position="87"/>
        <end position="105"/>
    </location>
</feature>
<dbReference type="GO" id="GO:0022857">
    <property type="term" value="F:transmembrane transporter activity"/>
    <property type="evidence" value="ECO:0007669"/>
    <property type="project" value="InterPro"/>
</dbReference>
<dbReference type="PROSITE" id="PS50850">
    <property type="entry name" value="MFS"/>
    <property type="match status" value="1"/>
</dbReference>
<evidence type="ECO:0000256" key="3">
    <source>
        <dbReference type="ARBA" id="ARBA00022475"/>
    </source>
</evidence>
<feature type="transmembrane region" description="Helical" evidence="7">
    <location>
        <begin position="111"/>
        <end position="131"/>
    </location>
</feature>
<proteinExistence type="predicted"/>
<feature type="domain" description="Major facilitator superfamily (MFS) profile" evidence="8">
    <location>
        <begin position="14"/>
        <end position="415"/>
    </location>
</feature>
<feature type="transmembrane region" description="Helical" evidence="7">
    <location>
        <begin position="273"/>
        <end position="293"/>
    </location>
</feature>
<evidence type="ECO:0000259" key="8">
    <source>
        <dbReference type="PROSITE" id="PS50850"/>
    </source>
</evidence>
<feature type="transmembrane region" description="Helical" evidence="7">
    <location>
        <begin position="229"/>
        <end position="253"/>
    </location>
</feature>
<evidence type="ECO:0000256" key="6">
    <source>
        <dbReference type="ARBA" id="ARBA00023136"/>
    </source>
</evidence>
<reference evidence="9 10" key="1">
    <citation type="submission" date="2019-04" db="EMBL/GenBank/DDBJ databases">
        <title>Lysinibacillus genome sequencing.</title>
        <authorList>
            <person name="Dunlap C."/>
        </authorList>
    </citation>
    <scope>NUCLEOTIDE SEQUENCE [LARGE SCALE GENOMIC DNA]</scope>
    <source>
        <strain evidence="9 10">CCTCC AB 2010389</strain>
    </source>
</reference>
<evidence type="ECO:0000256" key="5">
    <source>
        <dbReference type="ARBA" id="ARBA00022989"/>
    </source>
</evidence>
<accession>A0A4U2ZF52</accession>
<comment type="subcellular location">
    <subcellularLocation>
        <location evidence="1">Cell membrane</location>
        <topology evidence="1">Multi-pass membrane protein</topology>
    </subcellularLocation>
</comment>
<keyword evidence="3" id="KW-1003">Cell membrane</keyword>
<keyword evidence="6 7" id="KW-0472">Membrane</keyword>
<evidence type="ECO:0000256" key="7">
    <source>
        <dbReference type="SAM" id="Phobius"/>
    </source>
</evidence>
<dbReference type="SUPFAM" id="SSF103473">
    <property type="entry name" value="MFS general substrate transporter"/>
    <property type="match status" value="1"/>
</dbReference>
<feature type="transmembrane region" description="Helical" evidence="7">
    <location>
        <begin position="390"/>
        <end position="412"/>
    </location>
</feature>
<dbReference type="PANTHER" id="PTHR43266">
    <property type="entry name" value="MACROLIDE-EFFLUX PROTEIN"/>
    <property type="match status" value="1"/>
</dbReference>
<dbReference type="PANTHER" id="PTHR43266:SF7">
    <property type="entry name" value="TRANSPORTER, PUTATIVE-RELATED"/>
    <property type="match status" value="1"/>
</dbReference>